<dbReference type="Proteomes" id="UP000015354">
    <property type="component" value="Unassembled WGS sequence"/>
</dbReference>
<protein>
    <submittedName>
        <fullName evidence="1">Uncharacterized protein</fullName>
    </submittedName>
</protein>
<reference evidence="1 2" key="1">
    <citation type="journal article" date="2013" name="PLoS ONE">
        <title>Predicting the Proteins of Angomonas deanei, Strigomonas culicis and Their Respective Endosymbionts Reveals New Aspects of the Trypanosomatidae Family.</title>
        <authorList>
            <person name="Motta M.C."/>
            <person name="Martins A.C."/>
            <person name="de Souza S.S."/>
            <person name="Catta-Preta C.M."/>
            <person name="Silva R."/>
            <person name="Klein C.C."/>
            <person name="de Almeida L.G."/>
            <person name="de Lima Cunha O."/>
            <person name="Ciapina L.P."/>
            <person name="Brocchi M."/>
            <person name="Colabardini A.C."/>
            <person name="de Araujo Lima B."/>
            <person name="Machado C.R."/>
            <person name="de Almeida Soares C.M."/>
            <person name="Probst C.M."/>
            <person name="de Menezes C.B."/>
            <person name="Thompson C.E."/>
            <person name="Bartholomeu D.C."/>
            <person name="Gradia D.F."/>
            <person name="Pavoni D.P."/>
            <person name="Grisard E.C."/>
            <person name="Fantinatti-Garboggini F."/>
            <person name="Marchini F.K."/>
            <person name="Rodrigues-Luiz G.F."/>
            <person name="Wagner G."/>
            <person name="Goldman G.H."/>
            <person name="Fietto J.L."/>
            <person name="Elias M.C."/>
            <person name="Goldman M.H."/>
            <person name="Sagot M.F."/>
            <person name="Pereira M."/>
            <person name="Stoco P.H."/>
            <person name="de Mendonca-Neto R.P."/>
            <person name="Teixeira S.M."/>
            <person name="Maciel T.E."/>
            <person name="de Oliveira Mendes T.A."/>
            <person name="Urmenyi T.P."/>
            <person name="de Souza W."/>
            <person name="Schenkman S."/>
            <person name="de Vasconcelos A.T."/>
        </authorList>
    </citation>
    <scope>NUCLEOTIDE SEQUENCE [LARGE SCALE GENOMIC DNA]</scope>
</reference>
<comment type="caution">
    <text evidence="1">The sequence shown here is derived from an EMBL/GenBank/DDBJ whole genome shotgun (WGS) entry which is preliminary data.</text>
</comment>
<name>S9UWS4_9TRYP</name>
<organism evidence="1 2">
    <name type="scientific">Strigomonas culicis</name>
    <dbReference type="NCBI Taxonomy" id="28005"/>
    <lineage>
        <taxon>Eukaryota</taxon>
        <taxon>Discoba</taxon>
        <taxon>Euglenozoa</taxon>
        <taxon>Kinetoplastea</taxon>
        <taxon>Metakinetoplastina</taxon>
        <taxon>Trypanosomatida</taxon>
        <taxon>Trypanosomatidae</taxon>
        <taxon>Strigomonadinae</taxon>
        <taxon>Strigomonas</taxon>
    </lineage>
</organism>
<keyword evidence="2" id="KW-1185">Reference proteome</keyword>
<gene>
    <name evidence="1" type="ORF">STCU_02300</name>
</gene>
<dbReference type="EMBL" id="ATMH01002300">
    <property type="protein sequence ID" value="EPY33328.1"/>
    <property type="molecule type" value="Genomic_DNA"/>
</dbReference>
<dbReference type="OrthoDB" id="277654at2759"/>
<sequence>MPKLLASLKRPRRESQEAKGGEVIARPLRCNREATCHILNVLLHRLFNSYRLYSANEEDPFISDVPGALSRFAALPKDEVWLAPFGARATLEDLIFHLYVNNERFDTMSWLIVACLLDKLHLQFYVDKRVDACALRGCVSSVALEPNSCMLCKHYMIQTVFTLYSLAFKWHLDYCVPTSYLVTILPHTKAQQRVLLAATIAEEVALLKKLKFNCFVTLEQITKLTDNFLTRDESHDFMKTLL</sequence>
<accession>S9UWS4</accession>
<dbReference type="AlphaFoldDB" id="S9UWS4"/>
<evidence type="ECO:0000313" key="1">
    <source>
        <dbReference type="EMBL" id="EPY33328.1"/>
    </source>
</evidence>
<proteinExistence type="predicted"/>
<evidence type="ECO:0000313" key="2">
    <source>
        <dbReference type="Proteomes" id="UP000015354"/>
    </source>
</evidence>